<dbReference type="Gramene" id="mRNA:HanXRQr2_Chr12g0555781">
    <property type="protein sequence ID" value="mRNA:HanXRQr2_Chr12g0555781"/>
    <property type="gene ID" value="HanXRQr2_Chr12g0555781"/>
</dbReference>
<dbReference type="SMART" id="SM00338">
    <property type="entry name" value="BRLZ"/>
    <property type="match status" value="1"/>
</dbReference>
<reference evidence="18" key="1">
    <citation type="journal article" date="2017" name="Nature">
        <title>The sunflower genome provides insights into oil metabolism, flowering and Asterid evolution.</title>
        <authorList>
            <person name="Badouin H."/>
            <person name="Gouzy J."/>
            <person name="Grassa C.J."/>
            <person name="Murat F."/>
            <person name="Staton S.E."/>
            <person name="Cottret L."/>
            <person name="Lelandais-Briere C."/>
            <person name="Owens G.L."/>
            <person name="Carrere S."/>
            <person name="Mayjonade B."/>
            <person name="Legrand L."/>
            <person name="Gill N."/>
            <person name="Kane N.C."/>
            <person name="Bowers J.E."/>
            <person name="Hubner S."/>
            <person name="Bellec A."/>
            <person name="Berard A."/>
            <person name="Berges H."/>
            <person name="Blanchet N."/>
            <person name="Boniface M.C."/>
            <person name="Brunel D."/>
            <person name="Catrice O."/>
            <person name="Chaidir N."/>
            <person name="Claudel C."/>
            <person name="Donnadieu C."/>
            <person name="Faraut T."/>
            <person name="Fievet G."/>
            <person name="Helmstetter N."/>
            <person name="King M."/>
            <person name="Knapp S.J."/>
            <person name="Lai Z."/>
            <person name="Le Paslier M.C."/>
            <person name="Lippi Y."/>
            <person name="Lorenzon L."/>
            <person name="Mandel J.R."/>
            <person name="Marage G."/>
            <person name="Marchand G."/>
            <person name="Marquand E."/>
            <person name="Bret-Mestries E."/>
            <person name="Morien E."/>
            <person name="Nambeesan S."/>
            <person name="Nguyen T."/>
            <person name="Pegot-Espagnet P."/>
            <person name="Pouilly N."/>
            <person name="Raftis F."/>
            <person name="Sallet E."/>
            <person name="Schiex T."/>
            <person name="Thomas J."/>
            <person name="Vandecasteele C."/>
            <person name="Vares D."/>
            <person name="Vear F."/>
            <person name="Vautrin S."/>
            <person name="Crespi M."/>
            <person name="Mangin B."/>
            <person name="Burke J.M."/>
            <person name="Salse J."/>
            <person name="Munos S."/>
            <person name="Vincourt P."/>
            <person name="Rieseberg L.H."/>
            <person name="Langlade N.B."/>
        </authorList>
    </citation>
    <scope>NUCLEOTIDE SEQUENCE</scope>
    <source>
        <tissue evidence="18">Leaves</tissue>
    </source>
</reference>
<dbReference type="InterPro" id="IPR046347">
    <property type="entry name" value="bZIP_sf"/>
</dbReference>
<comment type="caution">
    <text evidence="18">The sequence shown here is derived from an EMBL/GenBank/DDBJ whole genome shotgun (WGS) entry which is preliminary data.</text>
</comment>
<gene>
    <name evidence="18" type="ORF">HanXRQr2_Chr12g0555781</name>
</gene>
<keyword evidence="10" id="KW-0238">DNA-binding</keyword>
<dbReference type="Pfam" id="PF00170">
    <property type="entry name" value="bZIP_1"/>
    <property type="match status" value="1"/>
</dbReference>
<keyword evidence="11 15" id="KW-0496">Mitochondrion</keyword>
<evidence type="ECO:0000256" key="11">
    <source>
        <dbReference type="ARBA" id="ARBA00023128"/>
    </source>
</evidence>
<evidence type="ECO:0000256" key="4">
    <source>
        <dbReference type="ARBA" id="ARBA00007163"/>
    </source>
</evidence>
<keyword evidence="5 15" id="KW-0813">Transport</keyword>
<evidence type="ECO:0000313" key="18">
    <source>
        <dbReference type="EMBL" id="KAF5779136.1"/>
    </source>
</evidence>
<reference evidence="18" key="2">
    <citation type="submission" date="2020-06" db="EMBL/GenBank/DDBJ databases">
        <title>Helianthus annuus Genome sequencing and assembly Release 2.</title>
        <authorList>
            <person name="Gouzy J."/>
            <person name="Langlade N."/>
            <person name="Munos S."/>
        </authorList>
    </citation>
    <scope>NUCLEOTIDE SEQUENCE</scope>
    <source>
        <tissue evidence="18">Leaves</tissue>
    </source>
</reference>
<evidence type="ECO:0000256" key="9">
    <source>
        <dbReference type="ARBA" id="ARBA00023015"/>
    </source>
</evidence>
<dbReference type="Gene3D" id="1.20.5.170">
    <property type="match status" value="1"/>
</dbReference>
<comment type="subcellular location">
    <subcellularLocation>
        <location evidence="2 15">Mitochondrion inner membrane</location>
        <topology evidence="2 15">Multi-pass membrane protein</topology>
    </subcellularLocation>
    <subcellularLocation>
        <location evidence="1">Nucleus</location>
    </subcellularLocation>
</comment>
<evidence type="ECO:0000313" key="19">
    <source>
        <dbReference type="Proteomes" id="UP000215914"/>
    </source>
</evidence>
<evidence type="ECO:0000256" key="15">
    <source>
        <dbReference type="RuleBase" id="RU363100"/>
    </source>
</evidence>
<evidence type="ECO:0000256" key="10">
    <source>
        <dbReference type="ARBA" id="ARBA00023125"/>
    </source>
</evidence>
<dbReference type="InterPro" id="IPR045314">
    <property type="entry name" value="bZIP_plant_GBF1"/>
</dbReference>
<dbReference type="GO" id="GO:0003677">
    <property type="term" value="F:DNA binding"/>
    <property type="evidence" value="ECO:0007669"/>
    <property type="project" value="UniProtKB-KW"/>
</dbReference>
<dbReference type="AlphaFoldDB" id="A0A9K3MXC8"/>
<dbReference type="InterPro" id="IPR004827">
    <property type="entry name" value="bZIP"/>
</dbReference>
<keyword evidence="6" id="KW-0812">Transmembrane</keyword>
<dbReference type="GO" id="GO:0005743">
    <property type="term" value="C:mitochondrial inner membrane"/>
    <property type="evidence" value="ECO:0007669"/>
    <property type="project" value="UniProtKB-SubCell"/>
</dbReference>
<keyword evidence="13" id="KW-0804">Transcription</keyword>
<dbReference type="GO" id="GO:0003700">
    <property type="term" value="F:DNA-binding transcription factor activity"/>
    <property type="evidence" value="ECO:0007669"/>
    <property type="project" value="InterPro"/>
</dbReference>
<keyword evidence="19" id="KW-1185">Reference proteome</keyword>
<feature type="domain" description="BZIP" evidence="17">
    <location>
        <begin position="68"/>
        <end position="131"/>
    </location>
</feature>
<evidence type="ECO:0000256" key="13">
    <source>
        <dbReference type="ARBA" id="ARBA00023163"/>
    </source>
</evidence>
<comment type="function">
    <text evidence="15">Mediates the uptake of pyruvate into mitochondria.</text>
</comment>
<evidence type="ECO:0000256" key="2">
    <source>
        <dbReference type="ARBA" id="ARBA00004448"/>
    </source>
</evidence>
<keyword evidence="7 15" id="KW-0999">Mitochondrion inner membrane</keyword>
<dbReference type="SUPFAM" id="SSF57959">
    <property type="entry name" value="Leucine zipper domain"/>
    <property type="match status" value="1"/>
</dbReference>
<evidence type="ECO:0000256" key="1">
    <source>
        <dbReference type="ARBA" id="ARBA00004123"/>
    </source>
</evidence>
<evidence type="ECO:0000256" key="12">
    <source>
        <dbReference type="ARBA" id="ARBA00023136"/>
    </source>
</evidence>
<evidence type="ECO:0000256" key="6">
    <source>
        <dbReference type="ARBA" id="ARBA00022692"/>
    </source>
</evidence>
<dbReference type="PANTHER" id="PTHR46408">
    <property type="entry name" value="BASIC LEUCINE ZIPPER 63"/>
    <property type="match status" value="1"/>
</dbReference>
<dbReference type="GO" id="GO:0046983">
    <property type="term" value="F:protein dimerization activity"/>
    <property type="evidence" value="ECO:0007669"/>
    <property type="project" value="UniProtKB-ARBA"/>
</dbReference>
<dbReference type="GO" id="GO:0006850">
    <property type="term" value="P:pyruvate import into mitochondria"/>
    <property type="evidence" value="ECO:0007669"/>
    <property type="project" value="InterPro"/>
</dbReference>
<keyword evidence="9" id="KW-0805">Transcription regulation</keyword>
<organism evidence="18 19">
    <name type="scientific">Helianthus annuus</name>
    <name type="common">Common sunflower</name>
    <dbReference type="NCBI Taxonomy" id="4232"/>
    <lineage>
        <taxon>Eukaryota</taxon>
        <taxon>Viridiplantae</taxon>
        <taxon>Streptophyta</taxon>
        <taxon>Embryophyta</taxon>
        <taxon>Tracheophyta</taxon>
        <taxon>Spermatophyta</taxon>
        <taxon>Magnoliopsida</taxon>
        <taxon>eudicotyledons</taxon>
        <taxon>Gunneridae</taxon>
        <taxon>Pentapetalae</taxon>
        <taxon>asterids</taxon>
        <taxon>campanulids</taxon>
        <taxon>Asterales</taxon>
        <taxon>Asteraceae</taxon>
        <taxon>Asteroideae</taxon>
        <taxon>Heliantheae alliance</taxon>
        <taxon>Heliantheae</taxon>
        <taxon>Helianthus</taxon>
    </lineage>
</organism>
<dbReference type="Proteomes" id="UP000215914">
    <property type="component" value="Unassembled WGS sequence"/>
</dbReference>
<proteinExistence type="inferred from homology"/>
<evidence type="ECO:0000256" key="14">
    <source>
        <dbReference type="ARBA" id="ARBA00023242"/>
    </source>
</evidence>
<dbReference type="EMBL" id="MNCJ02000327">
    <property type="protein sequence ID" value="KAF5779136.1"/>
    <property type="molecule type" value="Genomic_DNA"/>
</dbReference>
<dbReference type="InterPro" id="IPR005336">
    <property type="entry name" value="MPC"/>
</dbReference>
<feature type="region of interest" description="Disordered" evidence="16">
    <location>
        <begin position="72"/>
        <end position="92"/>
    </location>
</feature>
<evidence type="ECO:0000256" key="5">
    <source>
        <dbReference type="ARBA" id="ARBA00022448"/>
    </source>
</evidence>
<comment type="similarity">
    <text evidence="3 15">Belongs to the mitochondrial pyruvate carrier (MPC) (TC 2.A.105) family.</text>
</comment>
<dbReference type="CDD" id="cd14702">
    <property type="entry name" value="bZIP_plant_GBF1"/>
    <property type="match status" value="1"/>
</dbReference>
<comment type="similarity">
    <text evidence="4">Belongs to the bZIP family.</text>
</comment>
<sequence>MCVYSDLFMRFAWMVQPRNYLLLACHASNETVQLYQLSRFAKHQGCGGMAGNPLWSQNLNPKTMDQLDVKKHKRMVSNRESPRRSRKRKQAHLTDLEQQVELLRGEYSDLFKQLTSASHQFKDASTNNRVLKSEVEALRAKGISDSYVFLQLDPQIVKSKDKGNKLE</sequence>
<dbReference type="PANTHER" id="PTHR46408:SF8">
    <property type="entry name" value="BASIC LEUCINE ZIPPER 9"/>
    <property type="match status" value="1"/>
</dbReference>
<keyword evidence="8" id="KW-1133">Transmembrane helix</keyword>
<protein>
    <recommendedName>
        <fullName evidence="15">Mitochondrial pyruvate carrier</fullName>
    </recommendedName>
</protein>
<evidence type="ECO:0000256" key="3">
    <source>
        <dbReference type="ARBA" id="ARBA00006416"/>
    </source>
</evidence>
<dbReference type="Pfam" id="PF03650">
    <property type="entry name" value="MPC"/>
    <property type="match status" value="1"/>
</dbReference>
<dbReference type="FunFam" id="1.20.5.170:FF:000020">
    <property type="entry name" value="BZIP transcription factor"/>
    <property type="match status" value="1"/>
</dbReference>
<evidence type="ECO:0000259" key="17">
    <source>
        <dbReference type="PROSITE" id="PS50217"/>
    </source>
</evidence>
<dbReference type="GO" id="GO:0005634">
    <property type="term" value="C:nucleus"/>
    <property type="evidence" value="ECO:0007669"/>
    <property type="project" value="UniProtKB-SubCell"/>
</dbReference>
<evidence type="ECO:0000256" key="8">
    <source>
        <dbReference type="ARBA" id="ARBA00022989"/>
    </source>
</evidence>
<evidence type="ECO:0000256" key="7">
    <source>
        <dbReference type="ARBA" id="ARBA00022792"/>
    </source>
</evidence>
<accession>A0A9K3MXC8</accession>
<dbReference type="PROSITE" id="PS50217">
    <property type="entry name" value="BZIP"/>
    <property type="match status" value="1"/>
</dbReference>
<keyword evidence="12" id="KW-0472">Membrane</keyword>
<keyword evidence="14" id="KW-0539">Nucleus</keyword>
<evidence type="ECO:0000256" key="16">
    <source>
        <dbReference type="SAM" id="MobiDB-lite"/>
    </source>
</evidence>
<name>A0A9K3MXC8_HELAN</name>